<name>A0A3G6J6X1_9CORY</name>
<reference evidence="1 2" key="1">
    <citation type="submission" date="2018-11" db="EMBL/GenBank/DDBJ databases">
        <authorList>
            <person name="Kleinhagauer T."/>
            <person name="Glaeser S.P."/>
            <person name="Spergser J."/>
            <person name="Ruckert C."/>
            <person name="Kaempfer P."/>
            <person name="Busse H.-J."/>
        </authorList>
    </citation>
    <scope>NUCLEOTIDE SEQUENCE [LARGE SCALE GENOMIC DNA]</scope>
    <source>
        <strain evidence="1 2">200CH</strain>
    </source>
</reference>
<proteinExistence type="predicted"/>
<dbReference type="Proteomes" id="UP000269019">
    <property type="component" value="Chromosome"/>
</dbReference>
<gene>
    <name evidence="1" type="ORF">CCHOA_06585</name>
</gene>
<dbReference type="AlphaFoldDB" id="A0A3G6J6X1"/>
<dbReference type="EMBL" id="CP033896">
    <property type="protein sequence ID" value="AZA13716.1"/>
    <property type="molecule type" value="Genomic_DNA"/>
</dbReference>
<accession>A0A3G6J6X1</accession>
<sequence length="95" mass="10429">MAMASVFILRCIRADDIGIRSTLVETHPFLRIIRRFCCVLQALALSRPTPPQAAALADSVCSKVYPVRGSPRLTSVFLPQKPALPLLILADVTIR</sequence>
<protein>
    <submittedName>
        <fullName evidence="1">Uncharacterized protein</fullName>
    </submittedName>
</protein>
<evidence type="ECO:0000313" key="1">
    <source>
        <dbReference type="EMBL" id="AZA13716.1"/>
    </source>
</evidence>
<organism evidence="1 2">
    <name type="scientific">Corynebacterium choanae</name>
    <dbReference type="NCBI Taxonomy" id="1862358"/>
    <lineage>
        <taxon>Bacteria</taxon>
        <taxon>Bacillati</taxon>
        <taxon>Actinomycetota</taxon>
        <taxon>Actinomycetes</taxon>
        <taxon>Mycobacteriales</taxon>
        <taxon>Corynebacteriaceae</taxon>
        <taxon>Corynebacterium</taxon>
    </lineage>
</organism>
<evidence type="ECO:0000313" key="2">
    <source>
        <dbReference type="Proteomes" id="UP000269019"/>
    </source>
</evidence>
<keyword evidence="2" id="KW-1185">Reference proteome</keyword>
<dbReference type="KEGG" id="ccho:CCHOA_06585"/>